<keyword evidence="4" id="KW-0862">Zinc</keyword>
<keyword evidence="3" id="KW-0378">Hydrolase</keyword>
<dbReference type="Gene3D" id="3.40.140.10">
    <property type="entry name" value="Cytidine Deaminase, domain 2"/>
    <property type="match status" value="1"/>
</dbReference>
<evidence type="ECO:0000313" key="8">
    <source>
        <dbReference type="Proteomes" id="UP000256884"/>
    </source>
</evidence>
<dbReference type="Proteomes" id="UP000256884">
    <property type="component" value="Unassembled WGS sequence"/>
</dbReference>
<evidence type="ECO:0000256" key="4">
    <source>
        <dbReference type="ARBA" id="ARBA00022833"/>
    </source>
</evidence>
<dbReference type="OrthoDB" id="9804482at2"/>
<keyword evidence="2" id="KW-0479">Metal-binding</keyword>
<dbReference type="Pfam" id="PF04002">
    <property type="entry name" value="RadC"/>
    <property type="match status" value="1"/>
</dbReference>
<evidence type="ECO:0000259" key="6">
    <source>
        <dbReference type="PROSITE" id="PS50249"/>
    </source>
</evidence>
<dbReference type="GO" id="GO:0006508">
    <property type="term" value="P:proteolysis"/>
    <property type="evidence" value="ECO:0007669"/>
    <property type="project" value="UniProtKB-KW"/>
</dbReference>
<evidence type="ECO:0000313" key="7">
    <source>
        <dbReference type="EMBL" id="REH47456.1"/>
    </source>
</evidence>
<accession>A0A3E0HML2</accession>
<dbReference type="InterPro" id="IPR001405">
    <property type="entry name" value="UPF0758"/>
</dbReference>
<proteinExistence type="predicted"/>
<dbReference type="AlphaFoldDB" id="A0A3E0HML2"/>
<name>A0A3E0HML2_9FLAO</name>
<dbReference type="GO" id="GO:0008237">
    <property type="term" value="F:metallopeptidase activity"/>
    <property type="evidence" value="ECO:0007669"/>
    <property type="project" value="UniProtKB-KW"/>
</dbReference>
<dbReference type="PROSITE" id="PS50249">
    <property type="entry name" value="MPN"/>
    <property type="match status" value="1"/>
</dbReference>
<dbReference type="InterPro" id="IPR037518">
    <property type="entry name" value="MPN"/>
</dbReference>
<evidence type="ECO:0000256" key="5">
    <source>
        <dbReference type="ARBA" id="ARBA00023049"/>
    </source>
</evidence>
<dbReference type="PANTHER" id="PTHR30471:SF3">
    <property type="entry name" value="UPF0758 PROTEIN YEES-RELATED"/>
    <property type="match status" value="1"/>
</dbReference>
<keyword evidence="1" id="KW-0645">Protease</keyword>
<keyword evidence="5" id="KW-0482">Metalloprotease</keyword>
<gene>
    <name evidence="7" type="ORF">C7448_10677</name>
</gene>
<dbReference type="InterPro" id="IPR025657">
    <property type="entry name" value="RadC_JAB"/>
</dbReference>
<dbReference type="CDD" id="cd08071">
    <property type="entry name" value="MPN_DUF2466"/>
    <property type="match status" value="1"/>
</dbReference>
<keyword evidence="8" id="KW-1185">Reference proteome</keyword>
<evidence type="ECO:0000256" key="2">
    <source>
        <dbReference type="ARBA" id="ARBA00022723"/>
    </source>
</evidence>
<dbReference type="RefSeq" id="WP_115901565.1">
    <property type="nucleotide sequence ID" value="NZ_QUNS01000006.1"/>
</dbReference>
<dbReference type="InterPro" id="IPR020891">
    <property type="entry name" value="UPF0758_CS"/>
</dbReference>
<dbReference type="EMBL" id="QUNS01000006">
    <property type="protein sequence ID" value="REH47456.1"/>
    <property type="molecule type" value="Genomic_DNA"/>
</dbReference>
<reference evidence="7 8" key="1">
    <citation type="submission" date="2018-08" db="EMBL/GenBank/DDBJ databases">
        <title>Genomic Encyclopedia of Type Strains, Phase IV (KMG-IV): sequencing the most valuable type-strain genomes for metagenomic binning, comparative biology and taxonomic classification.</title>
        <authorList>
            <person name="Goeker M."/>
        </authorList>
    </citation>
    <scope>NUCLEOTIDE SEQUENCE [LARGE SCALE GENOMIC DNA]</scope>
    <source>
        <strain evidence="7 8">DSM 18841</strain>
    </source>
</reference>
<sequence length="208" mass="23848">MDIKLTEQEKIKILNSDDIYGIMQKILLRESKIDQNREHFWVIGLENNNRILFIELISLGTINATLVEPMEVFSLALQKRAVKIMLCHNHPSGELTPSDNDKNLTDRLIQVGIIVNTHVIDHLIISDKSYLSFANTGLLQELEKSTKYVPKYVLEQRLKKEASEIAKRNEKIEIAKNLKRKGVDTSTIADSTGLTIEEVEKLRVRKKN</sequence>
<evidence type="ECO:0000256" key="1">
    <source>
        <dbReference type="ARBA" id="ARBA00022670"/>
    </source>
</evidence>
<feature type="domain" description="MPN" evidence="6">
    <location>
        <begin position="12"/>
        <end position="139"/>
    </location>
</feature>
<dbReference type="PANTHER" id="PTHR30471">
    <property type="entry name" value="DNA REPAIR PROTEIN RADC"/>
    <property type="match status" value="1"/>
</dbReference>
<comment type="caution">
    <text evidence="7">The sequence shown here is derived from an EMBL/GenBank/DDBJ whole genome shotgun (WGS) entry which is preliminary data.</text>
</comment>
<dbReference type="PROSITE" id="PS01302">
    <property type="entry name" value="UPF0758"/>
    <property type="match status" value="1"/>
</dbReference>
<evidence type="ECO:0000256" key="3">
    <source>
        <dbReference type="ARBA" id="ARBA00022801"/>
    </source>
</evidence>
<organism evidence="7 8">
    <name type="scientific">Tenacibaculum gallaicum</name>
    <dbReference type="NCBI Taxonomy" id="561505"/>
    <lineage>
        <taxon>Bacteria</taxon>
        <taxon>Pseudomonadati</taxon>
        <taxon>Bacteroidota</taxon>
        <taxon>Flavobacteriia</taxon>
        <taxon>Flavobacteriales</taxon>
        <taxon>Flavobacteriaceae</taxon>
        <taxon>Tenacibaculum</taxon>
    </lineage>
</organism>
<dbReference type="GO" id="GO:0046872">
    <property type="term" value="F:metal ion binding"/>
    <property type="evidence" value="ECO:0007669"/>
    <property type="project" value="UniProtKB-KW"/>
</dbReference>
<protein>
    <submittedName>
        <fullName evidence="7">DNA repair protein RadC</fullName>
    </submittedName>
</protein>